<evidence type="ECO:0000313" key="2">
    <source>
        <dbReference type="EMBL" id="GGG92874.1"/>
    </source>
</evidence>
<dbReference type="AlphaFoldDB" id="A0A917MED4"/>
<keyword evidence="3" id="KW-1185">Reference proteome</keyword>
<organism evidence="2 3">
    <name type="scientific">Polaribacter pacificus</name>
    <dbReference type="NCBI Taxonomy" id="1775173"/>
    <lineage>
        <taxon>Bacteria</taxon>
        <taxon>Pseudomonadati</taxon>
        <taxon>Bacteroidota</taxon>
        <taxon>Flavobacteriia</taxon>
        <taxon>Flavobacteriales</taxon>
        <taxon>Flavobacteriaceae</taxon>
    </lineage>
</organism>
<reference evidence="2" key="1">
    <citation type="journal article" date="2014" name="Int. J. Syst. Evol. Microbiol.">
        <title>Complete genome sequence of Corynebacterium casei LMG S-19264T (=DSM 44701T), isolated from a smear-ripened cheese.</title>
        <authorList>
            <consortium name="US DOE Joint Genome Institute (JGI-PGF)"/>
            <person name="Walter F."/>
            <person name="Albersmeier A."/>
            <person name="Kalinowski J."/>
            <person name="Ruckert C."/>
        </authorList>
    </citation>
    <scope>NUCLEOTIDE SEQUENCE</scope>
    <source>
        <strain evidence="2">CGMCC 1.15763</strain>
    </source>
</reference>
<evidence type="ECO:0000256" key="1">
    <source>
        <dbReference type="SAM" id="Phobius"/>
    </source>
</evidence>
<sequence>MKKIHRAKDLVLPFILVVTIALSLVFVIHLFVLNKLDLPLFSYQLIEAYIANGLLAIVIFTTLFLLRKKYHEQLGFLFMAGSLLKFAVFFIFFYAGYQLAGSSSKVAFFAFFVPYITSLLTETLGLIKLLNLPKNE</sequence>
<dbReference type="Pfam" id="PF19665">
    <property type="entry name" value="DUF6168"/>
    <property type="match status" value="1"/>
</dbReference>
<accession>A0A917MED4</accession>
<keyword evidence="1" id="KW-0812">Transmembrane</keyword>
<dbReference type="RefSeq" id="WP_188597918.1">
    <property type="nucleotide sequence ID" value="NZ_BMJW01000001.1"/>
</dbReference>
<keyword evidence="1" id="KW-0472">Membrane</keyword>
<proteinExistence type="predicted"/>
<name>A0A917MED4_9FLAO</name>
<evidence type="ECO:0000313" key="3">
    <source>
        <dbReference type="Proteomes" id="UP000633278"/>
    </source>
</evidence>
<feature type="transmembrane region" description="Helical" evidence="1">
    <location>
        <begin position="45"/>
        <end position="66"/>
    </location>
</feature>
<feature type="transmembrane region" description="Helical" evidence="1">
    <location>
        <begin position="107"/>
        <end position="130"/>
    </location>
</feature>
<gene>
    <name evidence="2" type="ORF">GCM10011416_07370</name>
</gene>
<protein>
    <submittedName>
        <fullName evidence="2">Uncharacterized protein</fullName>
    </submittedName>
</protein>
<dbReference type="InterPro" id="IPR046166">
    <property type="entry name" value="DUF6168"/>
</dbReference>
<dbReference type="Proteomes" id="UP000633278">
    <property type="component" value="Unassembled WGS sequence"/>
</dbReference>
<dbReference type="EMBL" id="BMJW01000001">
    <property type="protein sequence ID" value="GGG92874.1"/>
    <property type="molecule type" value="Genomic_DNA"/>
</dbReference>
<reference evidence="2" key="2">
    <citation type="submission" date="2020-09" db="EMBL/GenBank/DDBJ databases">
        <authorList>
            <person name="Sun Q."/>
            <person name="Zhou Y."/>
        </authorList>
    </citation>
    <scope>NUCLEOTIDE SEQUENCE</scope>
    <source>
        <strain evidence="2">CGMCC 1.15763</strain>
    </source>
</reference>
<feature type="transmembrane region" description="Helical" evidence="1">
    <location>
        <begin position="73"/>
        <end position="95"/>
    </location>
</feature>
<keyword evidence="1" id="KW-1133">Transmembrane helix</keyword>
<feature type="transmembrane region" description="Helical" evidence="1">
    <location>
        <begin position="12"/>
        <end position="33"/>
    </location>
</feature>
<comment type="caution">
    <text evidence="2">The sequence shown here is derived from an EMBL/GenBank/DDBJ whole genome shotgun (WGS) entry which is preliminary data.</text>
</comment>